<name>M7B0P5_CHEMY</name>
<keyword evidence="3" id="KW-1185">Reference proteome</keyword>
<evidence type="ECO:0000256" key="1">
    <source>
        <dbReference type="SAM" id="MobiDB-lite"/>
    </source>
</evidence>
<accession>M7B0P5</accession>
<evidence type="ECO:0000313" key="3">
    <source>
        <dbReference type="Proteomes" id="UP000031443"/>
    </source>
</evidence>
<organism evidence="2 3">
    <name type="scientific">Chelonia mydas</name>
    <name type="common">Green sea-turtle</name>
    <name type="synonym">Chelonia agassizi</name>
    <dbReference type="NCBI Taxonomy" id="8469"/>
    <lineage>
        <taxon>Eukaryota</taxon>
        <taxon>Metazoa</taxon>
        <taxon>Chordata</taxon>
        <taxon>Craniata</taxon>
        <taxon>Vertebrata</taxon>
        <taxon>Euteleostomi</taxon>
        <taxon>Archelosauria</taxon>
        <taxon>Testudinata</taxon>
        <taxon>Testudines</taxon>
        <taxon>Cryptodira</taxon>
        <taxon>Durocryptodira</taxon>
        <taxon>Americhelydia</taxon>
        <taxon>Chelonioidea</taxon>
        <taxon>Cheloniidae</taxon>
        <taxon>Chelonia</taxon>
    </lineage>
</organism>
<dbReference type="Proteomes" id="UP000031443">
    <property type="component" value="Unassembled WGS sequence"/>
</dbReference>
<evidence type="ECO:0000313" key="2">
    <source>
        <dbReference type="EMBL" id="EMP30614.1"/>
    </source>
</evidence>
<dbReference type="AlphaFoldDB" id="M7B0P5"/>
<gene>
    <name evidence="2" type="ORF">UY3_12244</name>
</gene>
<sequence length="96" mass="10635">MLPEIATDRLVPLMLLTHNPLGPRTATETQLQLLVPRNREIHLKSESASGAESSMCEDQDNAGSATENQNFCHSVTDHNGRVFSFYALNLEVRANL</sequence>
<reference evidence="3" key="1">
    <citation type="journal article" date="2013" name="Nat. Genet.">
        <title>The draft genomes of soft-shell turtle and green sea turtle yield insights into the development and evolution of the turtle-specific body plan.</title>
        <authorList>
            <person name="Wang Z."/>
            <person name="Pascual-Anaya J."/>
            <person name="Zadissa A."/>
            <person name="Li W."/>
            <person name="Niimura Y."/>
            <person name="Huang Z."/>
            <person name="Li C."/>
            <person name="White S."/>
            <person name="Xiong Z."/>
            <person name="Fang D."/>
            <person name="Wang B."/>
            <person name="Ming Y."/>
            <person name="Chen Y."/>
            <person name="Zheng Y."/>
            <person name="Kuraku S."/>
            <person name="Pignatelli M."/>
            <person name="Herrero J."/>
            <person name="Beal K."/>
            <person name="Nozawa M."/>
            <person name="Li Q."/>
            <person name="Wang J."/>
            <person name="Zhang H."/>
            <person name="Yu L."/>
            <person name="Shigenobu S."/>
            <person name="Wang J."/>
            <person name="Liu J."/>
            <person name="Flicek P."/>
            <person name="Searle S."/>
            <person name="Wang J."/>
            <person name="Kuratani S."/>
            <person name="Yin Y."/>
            <person name="Aken B."/>
            <person name="Zhang G."/>
            <person name="Irie N."/>
        </authorList>
    </citation>
    <scope>NUCLEOTIDE SEQUENCE [LARGE SCALE GENOMIC DNA]</scope>
</reference>
<dbReference type="EMBL" id="KB548907">
    <property type="protein sequence ID" value="EMP30614.1"/>
    <property type="molecule type" value="Genomic_DNA"/>
</dbReference>
<protein>
    <submittedName>
        <fullName evidence="2">Uncharacterized protein</fullName>
    </submittedName>
</protein>
<feature type="region of interest" description="Disordered" evidence="1">
    <location>
        <begin position="44"/>
        <end position="67"/>
    </location>
</feature>
<proteinExistence type="predicted"/>